<dbReference type="PANTHER" id="PTHR11158">
    <property type="entry name" value="MSF1/PX19 RELATED"/>
    <property type="match status" value="1"/>
</dbReference>
<name>A0A493TVT1_ANAPP</name>
<sequence length="317" mass="34177">LQINTNVADTGFASFIARFCVYPASGPPPGGSPPAGPSDRCRSRLELGQPQIRRRRAGSAAARYFHVYSNTRRTHAFRQRVHCPPATTVGAAPSRPQGGPGQVPVSPTSAAVPHGQLHPSRGCPGAGPARWWRCGAGPRAGQEGAAGPCRAGPRHGGDGGGAPRVPLPLRAGGGQLPPQDLSTGIVYRRRIATCKNVIPEILRKVSALKVPNIHLEEESWLNMQKRNMSMKTHCLTWTQYASLSEESVFRESLENPNWTDFTQKGRISVTGAGLLNRVLEAFAQSFLKQGVKKEKMHLCSFLGAAYLHCRRNSVAVT</sequence>
<dbReference type="Ensembl" id="ENSAPLT00000032732.1">
    <property type="protein sequence ID" value="ENSAPLP00000029992.1"/>
    <property type="gene ID" value="ENSAPLG00000007685.2"/>
</dbReference>
<organism evidence="3 4">
    <name type="scientific">Anas platyrhynchos platyrhynchos</name>
    <name type="common">Northern mallard</name>
    <dbReference type="NCBI Taxonomy" id="8840"/>
    <lineage>
        <taxon>Eukaryota</taxon>
        <taxon>Metazoa</taxon>
        <taxon>Chordata</taxon>
        <taxon>Craniata</taxon>
        <taxon>Vertebrata</taxon>
        <taxon>Euteleostomi</taxon>
        <taxon>Archelosauria</taxon>
        <taxon>Archosauria</taxon>
        <taxon>Dinosauria</taxon>
        <taxon>Saurischia</taxon>
        <taxon>Theropoda</taxon>
        <taxon>Coelurosauria</taxon>
        <taxon>Aves</taxon>
        <taxon>Neognathae</taxon>
        <taxon>Galloanserae</taxon>
        <taxon>Anseriformes</taxon>
        <taxon>Anatidae</taxon>
        <taxon>Anatinae</taxon>
        <taxon>Anas</taxon>
    </lineage>
</organism>
<keyword evidence="4" id="KW-1185">Reference proteome</keyword>
<reference evidence="3 4" key="1">
    <citation type="submission" date="2017-10" db="EMBL/GenBank/DDBJ databases">
        <title>A new Pekin duck reference genome.</title>
        <authorList>
            <person name="Hou Z.-C."/>
            <person name="Zhou Z.-K."/>
            <person name="Zhu F."/>
            <person name="Hou S.-S."/>
        </authorList>
    </citation>
    <scope>NUCLEOTIDE SEQUENCE [LARGE SCALE GENOMIC DNA]</scope>
</reference>
<evidence type="ECO:0000256" key="1">
    <source>
        <dbReference type="SAM" id="MobiDB-lite"/>
    </source>
</evidence>
<feature type="region of interest" description="Disordered" evidence="1">
    <location>
        <begin position="89"/>
        <end position="114"/>
    </location>
</feature>
<evidence type="ECO:0000259" key="2">
    <source>
        <dbReference type="PROSITE" id="PS50904"/>
    </source>
</evidence>
<dbReference type="GO" id="GO:0005758">
    <property type="term" value="C:mitochondrial intermembrane space"/>
    <property type="evidence" value="ECO:0007669"/>
    <property type="project" value="InterPro"/>
</dbReference>
<feature type="compositionally biased region" description="Low complexity" evidence="1">
    <location>
        <begin position="93"/>
        <end position="107"/>
    </location>
</feature>
<evidence type="ECO:0000313" key="4">
    <source>
        <dbReference type="Proteomes" id="UP000016666"/>
    </source>
</evidence>
<accession>A0A493TVT1</accession>
<dbReference type="Pfam" id="PF04707">
    <property type="entry name" value="PRELI"/>
    <property type="match status" value="1"/>
</dbReference>
<proteinExistence type="predicted"/>
<dbReference type="PROSITE" id="PS50904">
    <property type="entry name" value="PRELI_MSF1"/>
    <property type="match status" value="1"/>
</dbReference>
<dbReference type="InterPro" id="IPR006797">
    <property type="entry name" value="PRELI/MSF1_dom"/>
</dbReference>
<reference evidence="3" key="2">
    <citation type="submission" date="2025-08" db="UniProtKB">
        <authorList>
            <consortium name="Ensembl"/>
        </authorList>
    </citation>
    <scope>IDENTIFICATION</scope>
</reference>
<feature type="domain" description="PRELI/MSF1" evidence="2">
    <location>
        <begin position="129"/>
        <end position="310"/>
    </location>
</feature>
<dbReference type="GeneTree" id="ENSGT00950000182810"/>
<feature type="region of interest" description="Disordered" evidence="1">
    <location>
        <begin position="142"/>
        <end position="161"/>
    </location>
</feature>
<dbReference type="Proteomes" id="UP000016666">
    <property type="component" value="Chromosome 14"/>
</dbReference>
<dbReference type="AlphaFoldDB" id="A0A493TVT1"/>
<reference evidence="3" key="3">
    <citation type="submission" date="2025-09" db="UniProtKB">
        <authorList>
            <consortium name="Ensembl"/>
        </authorList>
    </citation>
    <scope>IDENTIFICATION</scope>
</reference>
<dbReference type="InterPro" id="IPR037365">
    <property type="entry name" value="Slowmo/Ups"/>
</dbReference>
<evidence type="ECO:0000313" key="3">
    <source>
        <dbReference type="Ensembl" id="ENSAPLP00000029992.1"/>
    </source>
</evidence>
<gene>
    <name evidence="3" type="primary">PRELID2</name>
</gene>
<protein>
    <submittedName>
        <fullName evidence="3">PRELI domain containing 2</fullName>
    </submittedName>
</protein>